<evidence type="ECO:0000256" key="3">
    <source>
        <dbReference type="ARBA" id="ARBA00022634"/>
    </source>
</evidence>
<evidence type="ECO:0000256" key="5">
    <source>
        <dbReference type="ARBA" id="ARBA00022695"/>
    </source>
</evidence>
<dbReference type="GO" id="GO:0006281">
    <property type="term" value="P:DNA repair"/>
    <property type="evidence" value="ECO:0007669"/>
    <property type="project" value="InterPro"/>
</dbReference>
<dbReference type="InterPro" id="IPR043519">
    <property type="entry name" value="NT_sf"/>
</dbReference>
<dbReference type="Pfam" id="PF02811">
    <property type="entry name" value="PHP"/>
    <property type="match status" value="1"/>
</dbReference>
<dbReference type="RefSeq" id="WP_075527424.1">
    <property type="nucleotide sequence ID" value="NZ_CP017560.1"/>
</dbReference>
<dbReference type="Pfam" id="PF14520">
    <property type="entry name" value="HHH_5"/>
    <property type="match status" value="1"/>
</dbReference>
<dbReference type="SUPFAM" id="SSF47802">
    <property type="entry name" value="DNA polymerase beta, N-terminal domain-like"/>
    <property type="match status" value="1"/>
</dbReference>
<dbReference type="InterPro" id="IPR050243">
    <property type="entry name" value="PHP_phosphatase"/>
</dbReference>
<name>A0A1D8JF12_9BACL</name>
<dbReference type="InterPro" id="IPR047967">
    <property type="entry name" value="PolX_PHP"/>
</dbReference>
<dbReference type="PIRSF" id="PIRSF005047">
    <property type="entry name" value="UCP005047_YshC"/>
    <property type="match status" value="1"/>
</dbReference>
<dbReference type="GO" id="GO:0042578">
    <property type="term" value="F:phosphoric ester hydrolase activity"/>
    <property type="evidence" value="ECO:0007669"/>
    <property type="project" value="TreeGrafter"/>
</dbReference>
<feature type="domain" description="Polymerase/histidinol phosphatase N-terminal" evidence="10">
    <location>
        <begin position="335"/>
        <end position="414"/>
    </location>
</feature>
<dbReference type="SMART" id="SM00481">
    <property type="entry name" value="POLIIIAc"/>
    <property type="match status" value="1"/>
</dbReference>
<dbReference type="GO" id="GO:0008270">
    <property type="term" value="F:zinc ion binding"/>
    <property type="evidence" value="ECO:0007669"/>
    <property type="project" value="TreeGrafter"/>
</dbReference>
<keyword evidence="12" id="KW-0269">Exonuclease</keyword>
<dbReference type="InterPro" id="IPR037160">
    <property type="entry name" value="DNA_Pol_thumb_sf"/>
</dbReference>
<feature type="domain" description="DNA-directed DNA polymerase X" evidence="11">
    <location>
        <begin position="1"/>
        <end position="313"/>
    </location>
</feature>
<evidence type="ECO:0000313" key="13">
    <source>
        <dbReference type="Proteomes" id="UP000185746"/>
    </source>
</evidence>
<dbReference type="GO" id="GO:0003887">
    <property type="term" value="F:DNA-directed DNA polymerase activity"/>
    <property type="evidence" value="ECO:0007669"/>
    <property type="project" value="UniProtKB-KW"/>
</dbReference>
<keyword evidence="6" id="KW-0235">DNA replication</keyword>
<dbReference type="KEGG" id="surl:BI350_06890"/>
<dbReference type="InterPro" id="IPR004013">
    <property type="entry name" value="PHP_dom"/>
</dbReference>
<dbReference type="SUPFAM" id="SSF81301">
    <property type="entry name" value="Nucleotidyltransferase"/>
    <property type="match status" value="1"/>
</dbReference>
<dbReference type="InterPro" id="IPR002054">
    <property type="entry name" value="DNA-dir_DNA_pol_X"/>
</dbReference>
<keyword evidence="13" id="KW-1185">Reference proteome</keyword>
<feature type="domain" description="Helix-hairpin-helix DNA-binding motif class 1" evidence="9">
    <location>
        <begin position="88"/>
        <end position="107"/>
    </location>
</feature>
<dbReference type="Gene3D" id="3.30.460.10">
    <property type="entry name" value="Beta Polymerase, domain 2"/>
    <property type="match status" value="1"/>
</dbReference>
<organism evidence="12 13">
    <name type="scientific">Sporosarcina ureilytica</name>
    <dbReference type="NCBI Taxonomy" id="298596"/>
    <lineage>
        <taxon>Bacteria</taxon>
        <taxon>Bacillati</taxon>
        <taxon>Bacillota</taxon>
        <taxon>Bacilli</taxon>
        <taxon>Bacillales</taxon>
        <taxon>Caryophanaceae</taxon>
        <taxon>Sporosarcina</taxon>
    </lineage>
</organism>
<dbReference type="NCBIfam" id="NF006375">
    <property type="entry name" value="PRK08609.1"/>
    <property type="match status" value="1"/>
</dbReference>
<dbReference type="Gene3D" id="3.20.20.140">
    <property type="entry name" value="Metal-dependent hydrolases"/>
    <property type="match status" value="1"/>
</dbReference>
<evidence type="ECO:0000256" key="8">
    <source>
        <dbReference type="ARBA" id="ARBA00049244"/>
    </source>
</evidence>
<dbReference type="Pfam" id="PF14716">
    <property type="entry name" value="HHH_8"/>
    <property type="match status" value="1"/>
</dbReference>
<reference evidence="12 13" key="1">
    <citation type="submission" date="2016-09" db="EMBL/GenBank/DDBJ databases">
        <title>Complete genome sequence of the Lysinibacillus sphaericus LMG 22257, a specie of Bacillus with ureolytic activity that can effectively biodeposit calcium carbonate.</title>
        <authorList>
            <person name="Yan W."/>
        </authorList>
    </citation>
    <scope>NUCLEOTIDE SEQUENCE [LARGE SCALE GENOMIC DNA]</scope>
    <source>
        <strain evidence="12 13">LMG 22257</strain>
    </source>
</reference>
<evidence type="ECO:0000256" key="4">
    <source>
        <dbReference type="ARBA" id="ARBA00022679"/>
    </source>
</evidence>
<dbReference type="PANTHER" id="PTHR36928:SF1">
    <property type="entry name" value="PHOSPHATASE YCDX-RELATED"/>
    <property type="match status" value="1"/>
</dbReference>
<dbReference type="InterPro" id="IPR003583">
    <property type="entry name" value="Hlx-hairpin-Hlx_DNA-bd_motif"/>
</dbReference>
<dbReference type="Pfam" id="PF14792">
    <property type="entry name" value="DNA_pol_B_palm"/>
    <property type="match status" value="1"/>
</dbReference>
<evidence type="ECO:0000259" key="11">
    <source>
        <dbReference type="SMART" id="SM00483"/>
    </source>
</evidence>
<dbReference type="InterPro" id="IPR010996">
    <property type="entry name" value="HHH_MUS81"/>
</dbReference>
<keyword evidence="12" id="KW-0540">Nuclease</keyword>
<dbReference type="InterPro" id="IPR028207">
    <property type="entry name" value="DNA_pol_B_palm_palm"/>
</dbReference>
<dbReference type="InterPro" id="IPR003141">
    <property type="entry name" value="Pol/His_phosphatase_N"/>
</dbReference>
<dbReference type="Gene3D" id="1.10.150.20">
    <property type="entry name" value="5' to 3' exonuclease, C-terminal subdomain"/>
    <property type="match status" value="1"/>
</dbReference>
<accession>A0A1D8JF12</accession>
<dbReference type="InterPro" id="IPR016195">
    <property type="entry name" value="Pol/histidinol_Pase-like"/>
</dbReference>
<dbReference type="GO" id="GO:0003677">
    <property type="term" value="F:DNA binding"/>
    <property type="evidence" value="ECO:0007669"/>
    <property type="project" value="InterPro"/>
</dbReference>
<dbReference type="InterPro" id="IPR029398">
    <property type="entry name" value="PolB_thumb"/>
</dbReference>
<comment type="cofactor">
    <cofactor evidence="1">
        <name>Mg(2+)</name>
        <dbReference type="ChEBI" id="CHEBI:18420"/>
    </cofactor>
</comment>
<evidence type="ECO:0000256" key="6">
    <source>
        <dbReference type="ARBA" id="ARBA00022705"/>
    </source>
</evidence>
<dbReference type="FunFam" id="3.20.20.140:FF:000047">
    <property type="entry name" value="PHP domain-containing protein"/>
    <property type="match status" value="1"/>
</dbReference>
<feature type="domain" description="Helix-hairpin-helix DNA-binding motif class 1" evidence="9">
    <location>
        <begin position="123"/>
        <end position="142"/>
    </location>
</feature>
<proteinExistence type="predicted"/>
<keyword evidence="3" id="KW-0237">DNA synthesis</keyword>
<evidence type="ECO:0000256" key="2">
    <source>
        <dbReference type="ARBA" id="ARBA00012417"/>
    </source>
</evidence>
<dbReference type="SMART" id="SM00483">
    <property type="entry name" value="POLXc"/>
    <property type="match status" value="1"/>
</dbReference>
<dbReference type="EMBL" id="CP017560">
    <property type="protein sequence ID" value="AOV07295.1"/>
    <property type="molecule type" value="Genomic_DNA"/>
</dbReference>
<dbReference type="Gene3D" id="3.30.210.10">
    <property type="entry name" value="DNA polymerase, thumb domain"/>
    <property type="match status" value="1"/>
</dbReference>
<dbReference type="Gene3D" id="1.10.150.110">
    <property type="entry name" value="DNA polymerase beta, N-terminal domain-like"/>
    <property type="match status" value="1"/>
</dbReference>
<keyword evidence="7" id="KW-0239">DNA-directed DNA polymerase</keyword>
<dbReference type="SUPFAM" id="SSF89550">
    <property type="entry name" value="PHP domain-like"/>
    <property type="match status" value="1"/>
</dbReference>
<evidence type="ECO:0000313" key="12">
    <source>
        <dbReference type="EMBL" id="AOV07295.1"/>
    </source>
</evidence>
<dbReference type="AlphaFoldDB" id="A0A1D8JF12"/>
<dbReference type="EC" id="2.7.7.7" evidence="2"/>
<protein>
    <recommendedName>
        <fullName evidence="2">DNA-directed DNA polymerase</fullName>
        <ecNumber evidence="2">2.7.7.7</ecNumber>
    </recommendedName>
</protein>
<evidence type="ECO:0000259" key="9">
    <source>
        <dbReference type="SMART" id="SM00278"/>
    </source>
</evidence>
<dbReference type="InterPro" id="IPR027421">
    <property type="entry name" value="DNA_pol_lamdba_lyase_dom_sf"/>
</dbReference>
<dbReference type="CDD" id="cd07436">
    <property type="entry name" value="PHP_PolX"/>
    <property type="match status" value="1"/>
</dbReference>
<dbReference type="Proteomes" id="UP000185746">
    <property type="component" value="Chromosome"/>
</dbReference>
<gene>
    <name evidence="12" type="ORF">BI350_06890</name>
</gene>
<sequence length="568" mass="63996">MNKKTIIRTFEKIALYMELLGENHFKVAAFRRAANVLELDPRSLAEMDDILSLKGIGKGTGAVITDLMEKGESDLVLELEETVPKGLIPLLKIPGLGGKRIAKLRQELGVDSVETLRQACTDGAVQKVAGFGKKTEENILAAIEAFETRSEKFPIWKVKSTVSLIDRTLANISEVTRFSVAGSYRRTEEESSDVDFIVVTDEPAVVREEILTQLPILETIAAGDAKLSVTLDVADPIDADFRFVRDEQFATAIHHFTGSKDHNVRMRQLAKSKGWKISEYGVEDDQGEMHTFDTEKAFFNHFDLPFIPPALRQDGRELDRVDEIETLIDIKDIRADLHMHTTWSDGGYSIREMVEGARAKGYSHIVITDHSQFLRVANGLTPARLREQIAEIHALNEQYDDIEIFCGTEMDILPDATLDFDYELLQELDFVIAAIHSSFNQSQAQIMERLHAAMENPYVNMIAHPTGRIIGQREGYRADVSQLIEWAKKYGKILELNANPRRLDLKKEYLIEAQNAGVPIAINTDAHAIDQLDFMPTGVNYAKKAWLKKENVVNTWSLEKFIAEVVKK</sequence>
<comment type="catalytic activity">
    <reaction evidence="8">
        <text>DNA(n) + a 2'-deoxyribonucleoside 5'-triphosphate = DNA(n+1) + diphosphate</text>
        <dbReference type="Rhea" id="RHEA:22508"/>
        <dbReference type="Rhea" id="RHEA-COMP:17339"/>
        <dbReference type="Rhea" id="RHEA-COMP:17340"/>
        <dbReference type="ChEBI" id="CHEBI:33019"/>
        <dbReference type="ChEBI" id="CHEBI:61560"/>
        <dbReference type="ChEBI" id="CHEBI:173112"/>
        <dbReference type="EC" id="2.7.7.7"/>
    </reaction>
</comment>
<dbReference type="GO" id="GO:0004527">
    <property type="term" value="F:exonuclease activity"/>
    <property type="evidence" value="ECO:0007669"/>
    <property type="project" value="UniProtKB-KW"/>
</dbReference>
<keyword evidence="4" id="KW-0808">Transferase</keyword>
<keyword evidence="12" id="KW-0378">Hydrolase</keyword>
<dbReference type="InterPro" id="IPR022311">
    <property type="entry name" value="PolX-like"/>
</dbReference>
<feature type="domain" description="Helix-hairpin-helix DNA-binding motif class 1" evidence="9">
    <location>
        <begin position="48"/>
        <end position="67"/>
    </location>
</feature>
<evidence type="ECO:0000256" key="7">
    <source>
        <dbReference type="ARBA" id="ARBA00022932"/>
    </source>
</evidence>
<evidence type="ECO:0000256" key="1">
    <source>
        <dbReference type="ARBA" id="ARBA00001946"/>
    </source>
</evidence>
<dbReference type="Pfam" id="PF14791">
    <property type="entry name" value="DNA_pol_B_thumb"/>
    <property type="match status" value="1"/>
</dbReference>
<dbReference type="PANTHER" id="PTHR36928">
    <property type="entry name" value="PHOSPHATASE YCDX-RELATED"/>
    <property type="match status" value="1"/>
</dbReference>
<dbReference type="CDD" id="cd00141">
    <property type="entry name" value="NT_POLXc"/>
    <property type="match status" value="1"/>
</dbReference>
<dbReference type="SMART" id="SM00278">
    <property type="entry name" value="HhH1"/>
    <property type="match status" value="3"/>
</dbReference>
<evidence type="ECO:0000259" key="10">
    <source>
        <dbReference type="SMART" id="SM00481"/>
    </source>
</evidence>
<dbReference type="GO" id="GO:0005829">
    <property type="term" value="C:cytosol"/>
    <property type="evidence" value="ECO:0007669"/>
    <property type="project" value="TreeGrafter"/>
</dbReference>
<keyword evidence="5" id="KW-0548">Nucleotidyltransferase</keyword>